<dbReference type="GO" id="GO:0043531">
    <property type="term" value="F:ADP binding"/>
    <property type="evidence" value="ECO:0007669"/>
    <property type="project" value="InterPro"/>
</dbReference>
<dbReference type="PROSITE" id="PS00108">
    <property type="entry name" value="PROTEIN_KINASE_ST"/>
    <property type="match status" value="1"/>
</dbReference>
<dbReference type="eggNOG" id="KOG4658">
    <property type="taxonomic scope" value="Eukaryota"/>
</dbReference>
<keyword evidence="4" id="KW-0433">Leucine-rich repeat</keyword>
<dbReference type="Pfam" id="PF00069">
    <property type="entry name" value="Pkinase"/>
    <property type="match status" value="1"/>
</dbReference>
<keyword evidence="8" id="KW-0547">Nucleotide-binding</keyword>
<keyword evidence="9" id="KW-0418">Kinase</keyword>
<sequence length="1214" mass="137208">MTDGDKHSEELAALEKALLDETVGPIDIPFSLLKSITGNFSEAQEISRGGFGVVYKGVLPSGRTVAVKKLFERYEILDKNFESEVACLVGIKHKNMVRFLGYCSETQHVVKPYDGKLVWADVRQRLLCFVYLPGCLADYLSDASCQPQWTRRYQIIKGICEGVYYLHQLRIIHMDLKPQNVLLDDHMVSRIADFGLSRRLSGSQSRAITENKLGTLGYMAPEFIHNGEITFKTDIYSLGVIIMEIIMGHKGCSDVNEVLESWKTKFGTSKSQTTMEQVKISFVLKLGDGLKLTDDSAAPPQLQPSSLEVEHEDGKMNQEWKGKESTVSVLIGAMSILSGKLTMVMGDKYNKQKKVKKEASFLEKDLSTINATLKQLELMDELPPGVNNWTDNLTNIFYDMENCIDDFMRQFGGEDVEAGFIEKVVELHKRLCELNGIANQIEELRTLVVEANARHDSDKIEDCKPGYGYVVVHPRLPVVFQEATNLVGIDGPREEVVNWLMDTQKKLKVVSIVGFGGLGKTTLAKKVFDKIRGQFNCVAFISVSQRPDMRVLFSCLQLKLGIEEPSHDHGFVDVIEQLRKYLANKRYLIVVDDLWDQSAWKTISCAFPENQNESRIIVTTQLEDVASMVCHNDLECIYTMKTLNEENAKKLFSNRVFGSEVVCPPHLKDVAAEILKKCGGFPLAIVTIASLLATQACFLYLGMYPENHIIPRDDLVKQWIVEGFVSSLHGLDLMGVGRSYFNELVDRNMIQPSKNQYGEVLSCTVHDMMLDLILRKCIEDNFISVAYSSEDMGTLLHDCKYKVNRLSLRSMAISGAIYDTDIAASMSQVRSFILFENPISPLSWFKYLRMVIIFDSGNKIVDLTAISQLFQLTYLMVKVRGQIELPNELGELVYLETLDIANCKLIKSIPSDIVHLPRLSYLALPDFTDLPEGIENMKSMRTLHGFDLKKSSLKCVMGLGELANLRELSMKTHHYFRTSKLDALACSIGKLRNLEHLCISGYHFEDKKNQQLGSLSNPFQHIERLGLRFWELCRVPEWMSGLHCLRFLELVVDKTSTEEVHLLGELPCLAHLDFGVSEFLDERAILGAGLFPVLEFFYFHSRKDTTAWDSSQGLCPTYEHSGSMRTTKIPKSPAAKQQSSQRMIKEPQGLAGAGALRVDGMQRLQFQQRRSLMWGLCEMRKRLSLGARGRVACYRQGRKIPDSAYKMVEILQET</sequence>
<evidence type="ECO:0000256" key="9">
    <source>
        <dbReference type="ARBA" id="ARBA00022777"/>
    </source>
</evidence>
<evidence type="ECO:0000256" key="3">
    <source>
        <dbReference type="ARBA" id="ARBA00022527"/>
    </source>
</evidence>
<evidence type="ECO:0000256" key="12">
    <source>
        <dbReference type="ARBA" id="ARBA00022989"/>
    </source>
</evidence>
<keyword evidence="3" id="KW-0723">Serine/threonine-protein kinase</keyword>
<dbReference type="InterPro" id="IPR055414">
    <property type="entry name" value="LRR_R13L4/SHOC2-like"/>
</dbReference>
<name>M8A6Y4_TRIUA</name>
<dbReference type="InterPro" id="IPR042197">
    <property type="entry name" value="Apaf_helical"/>
</dbReference>
<organism evidence="18">
    <name type="scientific">Triticum urartu</name>
    <name type="common">Red wild einkorn</name>
    <name type="synonym">Crithodium urartu</name>
    <dbReference type="NCBI Taxonomy" id="4572"/>
    <lineage>
        <taxon>Eukaryota</taxon>
        <taxon>Viridiplantae</taxon>
        <taxon>Streptophyta</taxon>
        <taxon>Embryophyta</taxon>
        <taxon>Tracheophyta</taxon>
        <taxon>Spermatophyta</taxon>
        <taxon>Magnoliopsida</taxon>
        <taxon>Liliopsida</taxon>
        <taxon>Poales</taxon>
        <taxon>Poaceae</taxon>
        <taxon>BOP clade</taxon>
        <taxon>Pooideae</taxon>
        <taxon>Triticodae</taxon>
        <taxon>Triticeae</taxon>
        <taxon>Triticinae</taxon>
        <taxon>Triticum</taxon>
    </lineage>
</organism>
<dbReference type="PANTHER" id="PTHR45707">
    <property type="entry name" value="C2 CALCIUM/LIPID-BINDING PLANT PHOSPHORIBOSYLTRANSFERASE FAMILY PROTEIN"/>
    <property type="match status" value="1"/>
</dbReference>
<keyword evidence="13" id="KW-0175">Coiled coil</keyword>
<dbReference type="Gene3D" id="3.40.50.300">
    <property type="entry name" value="P-loop containing nucleotide triphosphate hydrolases"/>
    <property type="match status" value="1"/>
</dbReference>
<evidence type="ECO:0000256" key="5">
    <source>
        <dbReference type="ARBA" id="ARBA00022679"/>
    </source>
</evidence>
<keyword evidence="12" id="KW-1133">Transmembrane helix</keyword>
<dbReference type="EMBL" id="KD108824">
    <property type="protein sequence ID" value="EMS60445.1"/>
    <property type="molecule type" value="Genomic_DNA"/>
</dbReference>
<dbReference type="FunFam" id="3.30.200.20:FF:000465">
    <property type="entry name" value="Cysteine-rich receptor-like protein kinase 6"/>
    <property type="match status" value="1"/>
</dbReference>
<comment type="catalytic activity">
    <reaction evidence="15">
        <text>L-threonyl-[protein] + ATP = O-phospho-L-threonyl-[protein] + ADP + H(+)</text>
        <dbReference type="Rhea" id="RHEA:46608"/>
        <dbReference type="Rhea" id="RHEA-COMP:11060"/>
        <dbReference type="Rhea" id="RHEA-COMP:11605"/>
        <dbReference type="ChEBI" id="CHEBI:15378"/>
        <dbReference type="ChEBI" id="CHEBI:30013"/>
        <dbReference type="ChEBI" id="CHEBI:30616"/>
        <dbReference type="ChEBI" id="CHEBI:61977"/>
        <dbReference type="ChEBI" id="CHEBI:456216"/>
        <dbReference type="EC" id="2.7.11.1"/>
    </reaction>
</comment>
<keyword evidence="14" id="KW-0472">Membrane</keyword>
<dbReference type="EC" id="2.7.11.1" evidence="2"/>
<comment type="catalytic activity">
    <reaction evidence="16">
        <text>L-seryl-[protein] + ATP = O-phospho-L-seryl-[protein] + ADP + H(+)</text>
        <dbReference type="Rhea" id="RHEA:17989"/>
        <dbReference type="Rhea" id="RHEA-COMP:9863"/>
        <dbReference type="Rhea" id="RHEA-COMP:11604"/>
        <dbReference type="ChEBI" id="CHEBI:15378"/>
        <dbReference type="ChEBI" id="CHEBI:29999"/>
        <dbReference type="ChEBI" id="CHEBI:30616"/>
        <dbReference type="ChEBI" id="CHEBI:83421"/>
        <dbReference type="ChEBI" id="CHEBI:456216"/>
        <dbReference type="EC" id="2.7.11.1"/>
    </reaction>
</comment>
<keyword evidence="6" id="KW-0812">Transmembrane</keyword>
<evidence type="ECO:0000259" key="17">
    <source>
        <dbReference type="PROSITE" id="PS50011"/>
    </source>
</evidence>
<dbReference type="FunFam" id="1.10.10.10:FF:000322">
    <property type="entry name" value="Probable disease resistance protein At1g63360"/>
    <property type="match status" value="1"/>
</dbReference>
<gene>
    <name evidence="18" type="ORF">TRIUR3_06600</name>
</gene>
<dbReference type="Gene3D" id="3.30.200.20">
    <property type="entry name" value="Phosphorylase Kinase, domain 1"/>
    <property type="match status" value="1"/>
</dbReference>
<evidence type="ECO:0000256" key="14">
    <source>
        <dbReference type="ARBA" id="ARBA00023136"/>
    </source>
</evidence>
<accession>M8A6Y4</accession>
<evidence type="ECO:0000256" key="7">
    <source>
        <dbReference type="ARBA" id="ARBA00022737"/>
    </source>
</evidence>
<dbReference type="GO" id="GO:0042742">
    <property type="term" value="P:defense response to bacterium"/>
    <property type="evidence" value="ECO:0007669"/>
    <property type="project" value="UniProtKB-ARBA"/>
</dbReference>
<keyword evidence="10" id="KW-0611">Plant defense</keyword>
<dbReference type="FunFam" id="1.10.510.10:FF:001023">
    <property type="entry name" value="Os07g0541700 protein"/>
    <property type="match status" value="1"/>
</dbReference>
<dbReference type="GO" id="GO:0005524">
    <property type="term" value="F:ATP binding"/>
    <property type="evidence" value="ECO:0007669"/>
    <property type="project" value="UniProtKB-KW"/>
</dbReference>
<evidence type="ECO:0000256" key="15">
    <source>
        <dbReference type="ARBA" id="ARBA00047899"/>
    </source>
</evidence>
<feature type="domain" description="Protein kinase" evidence="17">
    <location>
        <begin position="40"/>
        <end position="362"/>
    </location>
</feature>
<dbReference type="InterPro" id="IPR041118">
    <property type="entry name" value="Rx_N"/>
</dbReference>
<dbReference type="Gene3D" id="1.10.10.10">
    <property type="entry name" value="Winged helix-like DNA-binding domain superfamily/Winged helix DNA-binding domain"/>
    <property type="match status" value="1"/>
</dbReference>
<evidence type="ECO:0000256" key="10">
    <source>
        <dbReference type="ARBA" id="ARBA00022821"/>
    </source>
</evidence>
<dbReference type="AlphaFoldDB" id="M8A6Y4"/>
<dbReference type="InterPro" id="IPR027417">
    <property type="entry name" value="P-loop_NTPase"/>
</dbReference>
<dbReference type="Gene3D" id="1.20.5.4130">
    <property type="match status" value="1"/>
</dbReference>
<dbReference type="InterPro" id="IPR008271">
    <property type="entry name" value="Ser/Thr_kinase_AS"/>
</dbReference>
<dbReference type="InterPro" id="IPR032675">
    <property type="entry name" value="LRR_dom_sf"/>
</dbReference>
<keyword evidence="7" id="KW-0677">Repeat</keyword>
<dbReference type="PRINTS" id="PR00364">
    <property type="entry name" value="DISEASERSIST"/>
</dbReference>
<comment type="similarity">
    <text evidence="1">Belongs to the disease resistance NB-LRR family.</text>
</comment>
<dbReference type="Gene3D" id="1.10.8.430">
    <property type="entry name" value="Helical domain of apoptotic protease-activating factors"/>
    <property type="match status" value="1"/>
</dbReference>
<evidence type="ECO:0000256" key="1">
    <source>
        <dbReference type="ARBA" id="ARBA00008894"/>
    </source>
</evidence>
<evidence type="ECO:0000256" key="6">
    <source>
        <dbReference type="ARBA" id="ARBA00022692"/>
    </source>
</evidence>
<dbReference type="GO" id="GO:0004674">
    <property type="term" value="F:protein serine/threonine kinase activity"/>
    <property type="evidence" value="ECO:0007669"/>
    <property type="project" value="UniProtKB-KW"/>
</dbReference>
<dbReference type="GO" id="GO:0002758">
    <property type="term" value="P:innate immune response-activating signaling pathway"/>
    <property type="evidence" value="ECO:0007669"/>
    <property type="project" value="UniProtKB-ARBA"/>
</dbReference>
<evidence type="ECO:0000313" key="18">
    <source>
        <dbReference type="EMBL" id="EMS60445.1"/>
    </source>
</evidence>
<dbReference type="Pfam" id="PF00931">
    <property type="entry name" value="NB-ARC"/>
    <property type="match status" value="1"/>
</dbReference>
<dbReference type="InterPro" id="IPR000719">
    <property type="entry name" value="Prot_kinase_dom"/>
</dbReference>
<evidence type="ECO:0000256" key="4">
    <source>
        <dbReference type="ARBA" id="ARBA00022614"/>
    </source>
</evidence>
<dbReference type="STRING" id="4572.M8A6Y4"/>
<dbReference type="SMART" id="SM00220">
    <property type="entry name" value="S_TKc"/>
    <property type="match status" value="1"/>
</dbReference>
<keyword evidence="11" id="KW-0067">ATP-binding</keyword>
<dbReference type="Gene3D" id="3.80.10.10">
    <property type="entry name" value="Ribonuclease Inhibitor"/>
    <property type="match status" value="1"/>
</dbReference>
<dbReference type="PROSITE" id="PS50011">
    <property type="entry name" value="PROTEIN_KINASE_DOM"/>
    <property type="match status" value="1"/>
</dbReference>
<dbReference type="InterPro" id="IPR058922">
    <property type="entry name" value="WHD_DRP"/>
</dbReference>
<dbReference type="Pfam" id="PF18052">
    <property type="entry name" value="Rx_N"/>
    <property type="match status" value="1"/>
</dbReference>
<dbReference type="Pfam" id="PF23598">
    <property type="entry name" value="LRR_14"/>
    <property type="match status" value="1"/>
</dbReference>
<dbReference type="FunFam" id="3.40.50.300:FF:001091">
    <property type="entry name" value="Probable disease resistance protein At1g61300"/>
    <property type="match status" value="1"/>
</dbReference>
<keyword evidence="5" id="KW-0808">Transferase</keyword>
<dbReference type="InterPro" id="IPR002182">
    <property type="entry name" value="NB-ARC"/>
</dbReference>
<dbReference type="Gene3D" id="1.10.510.10">
    <property type="entry name" value="Transferase(Phosphotransferase) domain 1"/>
    <property type="match status" value="1"/>
</dbReference>
<evidence type="ECO:0000256" key="8">
    <source>
        <dbReference type="ARBA" id="ARBA00022741"/>
    </source>
</evidence>
<dbReference type="SUPFAM" id="SSF52540">
    <property type="entry name" value="P-loop containing nucleoside triphosphate hydrolases"/>
    <property type="match status" value="1"/>
</dbReference>
<dbReference type="SUPFAM" id="SSF52047">
    <property type="entry name" value="RNI-like"/>
    <property type="match status" value="1"/>
</dbReference>
<dbReference type="PANTHER" id="PTHR45707:SF70">
    <property type="entry name" value="PROTEIN KINASE DOMAIN-CONTAINING PROTEIN"/>
    <property type="match status" value="1"/>
</dbReference>
<protein>
    <recommendedName>
        <fullName evidence="2">non-specific serine/threonine protein kinase</fullName>
        <ecNumber evidence="2">2.7.11.1</ecNumber>
    </recommendedName>
</protein>
<evidence type="ECO:0000256" key="11">
    <source>
        <dbReference type="ARBA" id="ARBA00022840"/>
    </source>
</evidence>
<evidence type="ECO:0000256" key="16">
    <source>
        <dbReference type="ARBA" id="ARBA00048679"/>
    </source>
</evidence>
<dbReference type="Pfam" id="PF23559">
    <property type="entry name" value="WHD_DRP"/>
    <property type="match status" value="1"/>
</dbReference>
<proteinExistence type="inferred from homology"/>
<dbReference type="InterPro" id="IPR011009">
    <property type="entry name" value="Kinase-like_dom_sf"/>
</dbReference>
<reference evidence="18" key="1">
    <citation type="journal article" date="2013" name="Nature">
        <title>Draft genome of the wheat A-genome progenitor Triticum urartu.</title>
        <authorList>
            <person name="Ling H.Q."/>
            <person name="Zhao S."/>
            <person name="Liu D."/>
            <person name="Wang J."/>
            <person name="Sun H."/>
            <person name="Zhang C."/>
            <person name="Fan H."/>
            <person name="Li D."/>
            <person name="Dong L."/>
            <person name="Tao Y."/>
            <person name="Gao C."/>
            <person name="Wu H."/>
            <person name="Li Y."/>
            <person name="Cui Y."/>
            <person name="Guo X."/>
            <person name="Zheng S."/>
            <person name="Wang B."/>
            <person name="Yu K."/>
            <person name="Liang Q."/>
            <person name="Yang W."/>
            <person name="Lou X."/>
            <person name="Chen J."/>
            <person name="Feng M."/>
            <person name="Jian J."/>
            <person name="Zhang X."/>
            <person name="Luo G."/>
            <person name="Jiang Y."/>
            <person name="Liu J."/>
            <person name="Wang Z."/>
            <person name="Sha Y."/>
            <person name="Zhang B."/>
            <person name="Wu H."/>
            <person name="Tang D."/>
            <person name="Shen Q."/>
            <person name="Xue P."/>
            <person name="Zou S."/>
            <person name="Wang X."/>
            <person name="Liu X."/>
            <person name="Wang F."/>
            <person name="Yang Y."/>
            <person name="An X."/>
            <person name="Dong Z."/>
            <person name="Zhang K."/>
            <person name="Zhang X."/>
            <person name="Luo M.C."/>
            <person name="Dvorak J."/>
            <person name="Tong Y."/>
            <person name="Wang J."/>
            <person name="Yang H."/>
            <person name="Li Z."/>
            <person name="Wang D."/>
            <person name="Zhang A."/>
            <person name="Wang J."/>
        </authorList>
    </citation>
    <scope>NUCLEOTIDE SEQUENCE</scope>
</reference>
<dbReference type="GO" id="GO:0009626">
    <property type="term" value="P:plant-type hypersensitive response"/>
    <property type="evidence" value="ECO:0007669"/>
    <property type="project" value="UniProtKB-ARBA"/>
</dbReference>
<evidence type="ECO:0000256" key="2">
    <source>
        <dbReference type="ARBA" id="ARBA00012513"/>
    </source>
</evidence>
<evidence type="ECO:0000256" key="13">
    <source>
        <dbReference type="ARBA" id="ARBA00023054"/>
    </source>
</evidence>
<dbReference type="SUPFAM" id="SSF56112">
    <property type="entry name" value="Protein kinase-like (PK-like)"/>
    <property type="match status" value="1"/>
</dbReference>
<dbReference type="InterPro" id="IPR036388">
    <property type="entry name" value="WH-like_DNA-bd_sf"/>
</dbReference>